<feature type="non-terminal residue" evidence="11">
    <location>
        <position position="233"/>
    </location>
</feature>
<name>A0A7L1GZG0_9PICI</name>
<gene>
    <name evidence="11" type="primary">Hladmb</name>
    <name evidence="11" type="ORF">INDMAC_R14356</name>
</gene>
<keyword evidence="4 9" id="KW-1133">Transmembrane helix</keyword>
<evidence type="ECO:0000313" key="11">
    <source>
        <dbReference type="EMBL" id="NXN19408.1"/>
    </source>
</evidence>
<reference evidence="11 12" key="1">
    <citation type="submission" date="2019-09" db="EMBL/GenBank/DDBJ databases">
        <title>Bird 10,000 Genomes (B10K) Project - Family phase.</title>
        <authorList>
            <person name="Zhang G."/>
        </authorList>
    </citation>
    <scope>NUCLEOTIDE SEQUENCE [LARGE SCALE GENOMIC DNA]</scope>
    <source>
        <strain evidence="11">B10K-DU-001-78</strain>
        <tissue evidence="11">Muscle</tissue>
    </source>
</reference>
<evidence type="ECO:0000256" key="9">
    <source>
        <dbReference type="SAM" id="Phobius"/>
    </source>
</evidence>
<feature type="non-terminal residue" evidence="11">
    <location>
        <position position="1"/>
    </location>
</feature>
<evidence type="ECO:0000256" key="2">
    <source>
        <dbReference type="ARBA" id="ARBA00022692"/>
    </source>
</evidence>
<evidence type="ECO:0000256" key="4">
    <source>
        <dbReference type="ARBA" id="ARBA00022989"/>
    </source>
</evidence>
<organism evidence="11 12">
    <name type="scientific">Indicator maculatus</name>
    <name type="common">spotted honeyguide</name>
    <dbReference type="NCBI Taxonomy" id="545262"/>
    <lineage>
        <taxon>Eukaryota</taxon>
        <taxon>Metazoa</taxon>
        <taxon>Chordata</taxon>
        <taxon>Craniata</taxon>
        <taxon>Vertebrata</taxon>
        <taxon>Euteleostomi</taxon>
        <taxon>Archelosauria</taxon>
        <taxon>Archosauria</taxon>
        <taxon>Dinosauria</taxon>
        <taxon>Saurischia</taxon>
        <taxon>Theropoda</taxon>
        <taxon>Coelurosauria</taxon>
        <taxon>Aves</taxon>
        <taxon>Neognathae</taxon>
        <taxon>Neoaves</taxon>
        <taxon>Telluraves</taxon>
        <taxon>Coraciimorphae</taxon>
        <taxon>Piciformes</taxon>
        <taxon>Indicatoridae</taxon>
        <taxon>Indicator</taxon>
    </lineage>
</organism>
<dbReference type="PANTHER" id="PTHR19944:SF65">
    <property type="entry name" value="HLA CLASS II HISTOCOMPATIBILITY ANTIGEN, DM BETA CHAIN"/>
    <property type="match status" value="1"/>
</dbReference>
<dbReference type="EMBL" id="VXBD01015137">
    <property type="protein sequence ID" value="NXN19408.1"/>
    <property type="molecule type" value="Genomic_DNA"/>
</dbReference>
<evidence type="ECO:0000256" key="1">
    <source>
        <dbReference type="ARBA" id="ARBA00004479"/>
    </source>
</evidence>
<dbReference type="InterPro" id="IPR011162">
    <property type="entry name" value="MHC_I/II-like_Ag-recog"/>
</dbReference>
<dbReference type="GO" id="GO:0002250">
    <property type="term" value="P:adaptive immune response"/>
    <property type="evidence" value="ECO:0007669"/>
    <property type="project" value="UniProtKB-KW"/>
</dbReference>
<evidence type="ECO:0000259" key="10">
    <source>
        <dbReference type="PROSITE" id="PS50835"/>
    </source>
</evidence>
<dbReference type="InterPro" id="IPR003006">
    <property type="entry name" value="Ig/MHC_CS"/>
</dbReference>
<feature type="transmembrane region" description="Helical" evidence="9">
    <location>
        <begin position="20"/>
        <end position="41"/>
    </location>
</feature>
<dbReference type="PROSITE" id="PS00290">
    <property type="entry name" value="IG_MHC"/>
    <property type="match status" value="1"/>
</dbReference>
<accession>A0A7L1GZG0</accession>
<dbReference type="InterPro" id="IPR013783">
    <property type="entry name" value="Ig-like_fold"/>
</dbReference>
<dbReference type="Pfam" id="PF07654">
    <property type="entry name" value="C1-set"/>
    <property type="match status" value="1"/>
</dbReference>
<keyword evidence="8" id="KW-0491">MHC II</keyword>
<evidence type="ECO:0000313" key="12">
    <source>
        <dbReference type="Proteomes" id="UP000557230"/>
    </source>
</evidence>
<dbReference type="Gene3D" id="3.10.320.10">
    <property type="entry name" value="Class II Histocompatibility Antigen, M Beta Chain, Chain B, domain 1"/>
    <property type="match status" value="1"/>
</dbReference>
<evidence type="ECO:0000256" key="6">
    <source>
        <dbReference type="ARBA" id="ARBA00023136"/>
    </source>
</evidence>
<feature type="domain" description="Ig-like" evidence="10">
    <location>
        <begin position="110"/>
        <end position="197"/>
    </location>
</feature>
<sequence length="233" mass="24790">SPGVLTHPVPTLAGAFVMQMSSSCLLAANCSVPAFGLSLLFNRNPLVCYVPQVQLWVPCAQGLLERVASVVASLLNGDSVWGHRARSRLRACRQLGSELCGAGAPRSAPPQLRIVAEPQPSPSGGVLLTCYVWGFYPPEVAVTWQLNGQPVAAAGTAKVLPRGDFTYQTQATLRVSARPGDSFSCSVQHRSLRQPLEQHWGPGLSPELLVKVVVAVVMVVLGLVVFSVGTFCY</sequence>
<dbReference type="Gene3D" id="2.60.40.10">
    <property type="entry name" value="Immunoglobulins"/>
    <property type="match status" value="1"/>
</dbReference>
<comment type="subcellular location">
    <subcellularLocation>
        <location evidence="1">Membrane</location>
        <topology evidence="1">Single-pass type I membrane protein</topology>
    </subcellularLocation>
</comment>
<dbReference type="InterPro" id="IPR007110">
    <property type="entry name" value="Ig-like_dom"/>
</dbReference>
<dbReference type="CDD" id="cd21002">
    <property type="entry name" value="IgC1_MHC_II_beta_HLA-DM"/>
    <property type="match status" value="1"/>
</dbReference>
<evidence type="ECO:0000256" key="8">
    <source>
        <dbReference type="ARBA" id="ARBA00023182"/>
    </source>
</evidence>
<dbReference type="AlphaFoldDB" id="A0A7L1GZG0"/>
<dbReference type="OrthoDB" id="10043043at2759"/>
<keyword evidence="5" id="KW-1064">Adaptive immunity</keyword>
<keyword evidence="3" id="KW-0391">Immunity</keyword>
<keyword evidence="7" id="KW-0325">Glycoprotein</keyword>
<protein>
    <submittedName>
        <fullName evidence="11">DMB protein</fullName>
    </submittedName>
</protein>
<dbReference type="Proteomes" id="UP000557230">
    <property type="component" value="Unassembled WGS sequence"/>
</dbReference>
<dbReference type="InterPro" id="IPR003597">
    <property type="entry name" value="Ig_C1-set"/>
</dbReference>
<feature type="transmembrane region" description="Helical" evidence="9">
    <location>
        <begin position="208"/>
        <end position="231"/>
    </location>
</feature>
<dbReference type="SUPFAM" id="SSF48726">
    <property type="entry name" value="Immunoglobulin"/>
    <property type="match status" value="1"/>
</dbReference>
<dbReference type="GO" id="GO:0002504">
    <property type="term" value="P:antigen processing and presentation of peptide or polysaccharide antigen via MHC class II"/>
    <property type="evidence" value="ECO:0007669"/>
    <property type="project" value="UniProtKB-KW"/>
</dbReference>
<keyword evidence="6 9" id="KW-0472">Membrane</keyword>
<dbReference type="InterPro" id="IPR050160">
    <property type="entry name" value="MHC/Immunoglobulin"/>
</dbReference>
<dbReference type="InterPro" id="IPR014745">
    <property type="entry name" value="MHC_II_a/b_N"/>
</dbReference>
<evidence type="ECO:0000256" key="7">
    <source>
        <dbReference type="ARBA" id="ARBA00023180"/>
    </source>
</evidence>
<dbReference type="PANTHER" id="PTHR19944">
    <property type="entry name" value="MHC CLASS II-RELATED"/>
    <property type="match status" value="1"/>
</dbReference>
<evidence type="ECO:0000256" key="3">
    <source>
        <dbReference type="ARBA" id="ARBA00022859"/>
    </source>
</evidence>
<proteinExistence type="predicted"/>
<dbReference type="GO" id="GO:0042613">
    <property type="term" value="C:MHC class II protein complex"/>
    <property type="evidence" value="ECO:0007669"/>
    <property type="project" value="UniProtKB-KW"/>
</dbReference>
<evidence type="ECO:0000256" key="5">
    <source>
        <dbReference type="ARBA" id="ARBA00023130"/>
    </source>
</evidence>
<keyword evidence="2 9" id="KW-0812">Transmembrane</keyword>
<dbReference type="PROSITE" id="PS50835">
    <property type="entry name" value="IG_LIKE"/>
    <property type="match status" value="1"/>
</dbReference>
<comment type="caution">
    <text evidence="11">The sequence shown here is derived from an EMBL/GenBank/DDBJ whole genome shotgun (WGS) entry which is preliminary data.</text>
</comment>
<dbReference type="SUPFAM" id="SSF54452">
    <property type="entry name" value="MHC antigen-recognition domain"/>
    <property type="match status" value="1"/>
</dbReference>
<keyword evidence="12" id="KW-1185">Reference proteome</keyword>
<dbReference type="InterPro" id="IPR036179">
    <property type="entry name" value="Ig-like_dom_sf"/>
</dbReference>
<dbReference type="SMART" id="SM00407">
    <property type="entry name" value="IGc1"/>
    <property type="match status" value="1"/>
</dbReference>